<evidence type="ECO:0000313" key="1">
    <source>
        <dbReference type="EMBL" id="SDM68151.1"/>
    </source>
</evidence>
<organism evidence="1 2">
    <name type="scientific">Catalinimonas alkaloidigena</name>
    <dbReference type="NCBI Taxonomy" id="1075417"/>
    <lineage>
        <taxon>Bacteria</taxon>
        <taxon>Pseudomonadati</taxon>
        <taxon>Bacteroidota</taxon>
        <taxon>Cytophagia</taxon>
        <taxon>Cytophagales</taxon>
        <taxon>Catalimonadaceae</taxon>
        <taxon>Catalinimonas</taxon>
    </lineage>
</organism>
<keyword evidence="2" id="KW-1185">Reference proteome</keyword>
<dbReference type="RefSeq" id="WP_089688603.1">
    <property type="nucleotide sequence ID" value="NZ_FNFO01000019.1"/>
</dbReference>
<evidence type="ECO:0000313" key="2">
    <source>
        <dbReference type="Proteomes" id="UP000198510"/>
    </source>
</evidence>
<name>A0A1G9V7L0_9BACT</name>
<gene>
    <name evidence="1" type="ORF">SAMN05421823_11942</name>
</gene>
<proteinExistence type="predicted"/>
<dbReference type="STRING" id="1075417.SAMN05421823_11942"/>
<dbReference type="AlphaFoldDB" id="A0A1G9V7L0"/>
<protein>
    <submittedName>
        <fullName evidence="1">Uncharacterized protein</fullName>
    </submittedName>
</protein>
<sequence>MKRLLNPLAFYLVLSLLVGCIHMKQPKFSQSPYYETGDTVEHPVIVQEMADARVRILWRSLGNRQYEVSAYVFDTEYQRVLTMRDTTLVIFRNPNLYYRR</sequence>
<dbReference type="PROSITE" id="PS51257">
    <property type="entry name" value="PROKAR_LIPOPROTEIN"/>
    <property type="match status" value="1"/>
</dbReference>
<dbReference type="EMBL" id="FNFO01000019">
    <property type="protein sequence ID" value="SDM68151.1"/>
    <property type="molecule type" value="Genomic_DNA"/>
</dbReference>
<dbReference type="Proteomes" id="UP000198510">
    <property type="component" value="Unassembled WGS sequence"/>
</dbReference>
<accession>A0A1G9V7L0</accession>
<reference evidence="1 2" key="1">
    <citation type="submission" date="2016-10" db="EMBL/GenBank/DDBJ databases">
        <authorList>
            <person name="de Groot N.N."/>
        </authorList>
    </citation>
    <scope>NUCLEOTIDE SEQUENCE [LARGE SCALE GENOMIC DNA]</scope>
    <source>
        <strain evidence="1 2">DSM 25186</strain>
    </source>
</reference>